<evidence type="ECO:0000256" key="1">
    <source>
        <dbReference type="ARBA" id="ARBA00022741"/>
    </source>
</evidence>
<dbReference type="Proteomes" id="UP000217199">
    <property type="component" value="Unassembled WGS sequence"/>
</dbReference>
<dbReference type="InParanoid" id="A0A286UEX2"/>
<comment type="caution">
    <text evidence="4">The sequence shown here is derived from an EMBL/GenBank/DDBJ whole genome shotgun (WGS) entry which is preliminary data.</text>
</comment>
<dbReference type="GO" id="GO:0004672">
    <property type="term" value="F:protein kinase activity"/>
    <property type="evidence" value="ECO:0007669"/>
    <property type="project" value="InterPro"/>
</dbReference>
<accession>A0A286UEX2</accession>
<name>A0A286UEX2_9AGAM</name>
<dbReference type="SUPFAM" id="SSF56112">
    <property type="entry name" value="Protein kinase-like (PK-like)"/>
    <property type="match status" value="1"/>
</dbReference>
<keyword evidence="5" id="KW-1185">Reference proteome</keyword>
<dbReference type="OrthoDB" id="26722at2759"/>
<protein>
    <submittedName>
        <fullName evidence="4">Kinase</fullName>
    </submittedName>
</protein>
<dbReference type="PANTHER" id="PTHR27001:SF931">
    <property type="entry name" value="OS11G0664100 PROTEIN"/>
    <property type="match status" value="1"/>
</dbReference>
<dbReference type="PANTHER" id="PTHR27001">
    <property type="entry name" value="OS01G0253100 PROTEIN"/>
    <property type="match status" value="1"/>
</dbReference>
<gene>
    <name evidence="4" type="ORF">PNOK_0665800</name>
</gene>
<evidence type="ECO:0000259" key="3">
    <source>
        <dbReference type="PROSITE" id="PS50011"/>
    </source>
</evidence>
<dbReference type="Gene3D" id="1.10.510.10">
    <property type="entry name" value="Transferase(Phosphotransferase) domain 1"/>
    <property type="match status" value="1"/>
</dbReference>
<dbReference type="GO" id="GO:0005886">
    <property type="term" value="C:plasma membrane"/>
    <property type="evidence" value="ECO:0007669"/>
    <property type="project" value="TreeGrafter"/>
</dbReference>
<dbReference type="PROSITE" id="PS50011">
    <property type="entry name" value="PROTEIN_KINASE_DOM"/>
    <property type="match status" value="1"/>
</dbReference>
<proteinExistence type="predicted"/>
<keyword evidence="4" id="KW-0418">Kinase</keyword>
<dbReference type="Pfam" id="PF00069">
    <property type="entry name" value="Pkinase"/>
    <property type="match status" value="1"/>
</dbReference>
<sequence length="298" mass="33602">MFKLSQSTTKEKFENTIRIVKDLDLSGPIDLLKVYSSPPKHVGGFGKVYAVHSEAGKLAVKLISIGFCCTNPGNSNKDDLKYKRALMSAREELKRWHDLSGRHDNILSLRGYLIDEDMTVLGLVSDYMENGTLRDYIKNYDDSPASEVELFSLIMGVAKGLKAIHETNIIHRDIKSSNILISDDRKALISDFGFSRLVEATTTYSISKSGVCGSARNDVWSFGMVVYECISGNIPYCKQPEYLATLYILLYKLPSKPTDMTPLQEKLWELCLKCWSRPESRLNMDAVVTYLNTIEEIV</sequence>
<dbReference type="PROSITE" id="PS00108">
    <property type="entry name" value="PROTEIN_KINASE_ST"/>
    <property type="match status" value="1"/>
</dbReference>
<keyword evidence="4" id="KW-0808">Transferase</keyword>
<dbReference type="AlphaFoldDB" id="A0A286UEX2"/>
<dbReference type="InterPro" id="IPR008271">
    <property type="entry name" value="Ser/Thr_kinase_AS"/>
</dbReference>
<evidence type="ECO:0000256" key="2">
    <source>
        <dbReference type="ARBA" id="ARBA00022840"/>
    </source>
</evidence>
<reference evidence="4 5" key="1">
    <citation type="journal article" date="2017" name="Mol. Ecol.">
        <title>Comparative and population genomic landscape of Phellinus noxius: A hypervariable fungus causing root rot in trees.</title>
        <authorList>
            <person name="Chung C.L."/>
            <person name="Lee T.J."/>
            <person name="Akiba M."/>
            <person name="Lee H.H."/>
            <person name="Kuo T.H."/>
            <person name="Liu D."/>
            <person name="Ke H.M."/>
            <person name="Yokoi T."/>
            <person name="Roa M.B."/>
            <person name="Lu M.J."/>
            <person name="Chang Y.Y."/>
            <person name="Ann P.J."/>
            <person name="Tsai J.N."/>
            <person name="Chen C.Y."/>
            <person name="Tzean S.S."/>
            <person name="Ota Y."/>
            <person name="Hattori T."/>
            <person name="Sahashi N."/>
            <person name="Liou R.F."/>
            <person name="Kikuchi T."/>
            <person name="Tsai I.J."/>
        </authorList>
    </citation>
    <scope>NUCLEOTIDE SEQUENCE [LARGE SCALE GENOMIC DNA]</scope>
    <source>
        <strain evidence="4 5">FFPRI411160</strain>
    </source>
</reference>
<organism evidence="4 5">
    <name type="scientific">Pyrrhoderma noxium</name>
    <dbReference type="NCBI Taxonomy" id="2282107"/>
    <lineage>
        <taxon>Eukaryota</taxon>
        <taxon>Fungi</taxon>
        <taxon>Dikarya</taxon>
        <taxon>Basidiomycota</taxon>
        <taxon>Agaricomycotina</taxon>
        <taxon>Agaricomycetes</taxon>
        <taxon>Hymenochaetales</taxon>
        <taxon>Hymenochaetaceae</taxon>
        <taxon>Pyrrhoderma</taxon>
    </lineage>
</organism>
<feature type="domain" description="Protein kinase" evidence="3">
    <location>
        <begin position="34"/>
        <end position="298"/>
    </location>
</feature>
<dbReference type="SMART" id="SM00220">
    <property type="entry name" value="S_TKc"/>
    <property type="match status" value="1"/>
</dbReference>
<dbReference type="STRING" id="2282107.A0A286UEX2"/>
<dbReference type="InterPro" id="IPR011009">
    <property type="entry name" value="Kinase-like_dom_sf"/>
</dbReference>
<dbReference type="InterPro" id="IPR000719">
    <property type="entry name" value="Prot_kinase_dom"/>
</dbReference>
<dbReference type="GO" id="GO:0005524">
    <property type="term" value="F:ATP binding"/>
    <property type="evidence" value="ECO:0007669"/>
    <property type="project" value="UniProtKB-KW"/>
</dbReference>
<dbReference type="EMBL" id="NBII01000006">
    <property type="protein sequence ID" value="PAV18172.1"/>
    <property type="molecule type" value="Genomic_DNA"/>
</dbReference>
<evidence type="ECO:0000313" key="5">
    <source>
        <dbReference type="Proteomes" id="UP000217199"/>
    </source>
</evidence>
<keyword evidence="2" id="KW-0067">ATP-binding</keyword>
<keyword evidence="1" id="KW-0547">Nucleotide-binding</keyword>
<evidence type="ECO:0000313" key="4">
    <source>
        <dbReference type="EMBL" id="PAV18172.1"/>
    </source>
</evidence>